<dbReference type="EMBL" id="CAOQHR010000002">
    <property type="protein sequence ID" value="CAI6292077.1"/>
    <property type="molecule type" value="Genomic_DNA"/>
</dbReference>
<dbReference type="AlphaFoldDB" id="A0A9W4U894"/>
<accession>A0A9W4U894</accession>
<sequence>MSITNQKSFFEKGEINGCIKEPRGCQEATAALLSEWERRWQPIIGPDLHEKTARFFGDIDIPVLCGYGGVQNLLWRASGEIAAMDGAARDVLKSIPDHMIPDFFGSRFHDESERTVPLEDITKFIPPKYRPLEIHIPRKIPLDKPIIKNDEQSRGILKSFSSILKKSRS</sequence>
<comment type="caution">
    <text evidence="1">The sequence shown here is derived from an EMBL/GenBank/DDBJ whole genome shotgun (WGS) entry which is preliminary data.</text>
</comment>
<name>A0A9W4U894_9PLEO</name>
<evidence type="ECO:0000313" key="2">
    <source>
        <dbReference type="Proteomes" id="UP001152607"/>
    </source>
</evidence>
<gene>
    <name evidence="1" type="ORF">PDIGIT_LOCUS2495</name>
</gene>
<reference evidence="1" key="1">
    <citation type="submission" date="2023-01" db="EMBL/GenBank/DDBJ databases">
        <authorList>
            <person name="Van Ghelder C."/>
            <person name="Rancurel C."/>
        </authorList>
    </citation>
    <scope>NUCLEOTIDE SEQUENCE</scope>
    <source>
        <strain evidence="1">CNCM I-4278</strain>
    </source>
</reference>
<keyword evidence="2" id="KW-1185">Reference proteome</keyword>
<evidence type="ECO:0000313" key="1">
    <source>
        <dbReference type="EMBL" id="CAI6292077.1"/>
    </source>
</evidence>
<protein>
    <submittedName>
        <fullName evidence="1">Uncharacterized protein</fullName>
    </submittedName>
</protein>
<dbReference type="Proteomes" id="UP001152607">
    <property type="component" value="Unassembled WGS sequence"/>
</dbReference>
<proteinExistence type="predicted"/>
<organism evidence="1 2">
    <name type="scientific">Periconia digitata</name>
    <dbReference type="NCBI Taxonomy" id="1303443"/>
    <lineage>
        <taxon>Eukaryota</taxon>
        <taxon>Fungi</taxon>
        <taxon>Dikarya</taxon>
        <taxon>Ascomycota</taxon>
        <taxon>Pezizomycotina</taxon>
        <taxon>Dothideomycetes</taxon>
        <taxon>Pleosporomycetidae</taxon>
        <taxon>Pleosporales</taxon>
        <taxon>Massarineae</taxon>
        <taxon>Periconiaceae</taxon>
        <taxon>Periconia</taxon>
    </lineage>
</organism>